<proteinExistence type="predicted"/>
<name>A0A7S1NC15_9EUGL</name>
<dbReference type="EMBL" id="HBGA01058435">
    <property type="protein sequence ID" value="CAD9010444.1"/>
    <property type="molecule type" value="Transcribed_RNA"/>
</dbReference>
<sequence>MQSRKHCSISDHVLTYADVFLKTESKKPSNIGSDKETTIALHTPQTAANQIATNQLATNGFNTLGLHIWIPSISLLLDSLRLVGGQLEADTHQLNSVTLNSVTLTGHKRVSGPSNSNTHMLLPYFS</sequence>
<reference evidence="1" key="1">
    <citation type="submission" date="2021-01" db="EMBL/GenBank/DDBJ databases">
        <authorList>
            <person name="Corre E."/>
            <person name="Pelletier E."/>
            <person name="Niang G."/>
            <person name="Scheremetjew M."/>
            <person name="Finn R."/>
            <person name="Kale V."/>
            <person name="Holt S."/>
            <person name="Cochrane G."/>
            <person name="Meng A."/>
            <person name="Brown T."/>
            <person name="Cohen L."/>
        </authorList>
    </citation>
    <scope>NUCLEOTIDE SEQUENCE</scope>
    <source>
        <strain evidence="1">NIES-381</strain>
    </source>
</reference>
<accession>A0A7S1NC15</accession>
<protein>
    <submittedName>
        <fullName evidence="1">Uncharacterized protein</fullName>
    </submittedName>
</protein>
<dbReference type="AlphaFoldDB" id="A0A7S1NC15"/>
<evidence type="ECO:0000313" key="1">
    <source>
        <dbReference type="EMBL" id="CAD9010444.1"/>
    </source>
</evidence>
<organism evidence="1">
    <name type="scientific">Eutreptiella gymnastica</name>
    <dbReference type="NCBI Taxonomy" id="73025"/>
    <lineage>
        <taxon>Eukaryota</taxon>
        <taxon>Discoba</taxon>
        <taxon>Euglenozoa</taxon>
        <taxon>Euglenida</taxon>
        <taxon>Spirocuta</taxon>
        <taxon>Euglenophyceae</taxon>
        <taxon>Eutreptiales</taxon>
        <taxon>Eutreptiaceae</taxon>
        <taxon>Eutreptiella</taxon>
    </lineage>
</organism>
<gene>
    <name evidence="1" type="ORF">EGYM00392_LOCUS21541</name>
</gene>